<dbReference type="GO" id="GO:0004673">
    <property type="term" value="F:protein histidine kinase activity"/>
    <property type="evidence" value="ECO:0007669"/>
    <property type="project" value="UniProtKB-EC"/>
</dbReference>
<dbReference type="Gene3D" id="3.40.50.2300">
    <property type="match status" value="1"/>
</dbReference>
<name>A0ABR5SB76_9BACT</name>
<dbReference type="CDD" id="cd17569">
    <property type="entry name" value="REC_HupR-like"/>
    <property type="match status" value="1"/>
</dbReference>
<comment type="caution">
    <text evidence="7">The sequence shown here is derived from an EMBL/GenBank/DDBJ whole genome shotgun (WGS) entry which is preliminary data.</text>
</comment>
<dbReference type="CDD" id="cd00082">
    <property type="entry name" value="HisKA"/>
    <property type="match status" value="1"/>
</dbReference>
<dbReference type="SUPFAM" id="SSF52172">
    <property type="entry name" value="CheY-like"/>
    <property type="match status" value="1"/>
</dbReference>
<dbReference type="PRINTS" id="PR00344">
    <property type="entry name" value="BCTRLSENSOR"/>
</dbReference>
<accession>A0ABR5SB76</accession>
<evidence type="ECO:0000313" key="8">
    <source>
        <dbReference type="Proteomes" id="UP000060487"/>
    </source>
</evidence>
<dbReference type="Gene3D" id="3.30.565.10">
    <property type="entry name" value="Histidine kinase-like ATPase, C-terminal domain"/>
    <property type="match status" value="1"/>
</dbReference>
<protein>
    <recommendedName>
        <fullName evidence="2">histidine kinase</fullName>
        <ecNumber evidence="2">2.7.13.3</ecNumber>
    </recommendedName>
</protein>
<dbReference type="SUPFAM" id="SSF47384">
    <property type="entry name" value="Homodimeric domain of signal transducing histidine kinase"/>
    <property type="match status" value="1"/>
</dbReference>
<dbReference type="SMART" id="SM00388">
    <property type="entry name" value="HisKA"/>
    <property type="match status" value="1"/>
</dbReference>
<keyword evidence="3 4" id="KW-0597">Phosphoprotein</keyword>
<evidence type="ECO:0000256" key="4">
    <source>
        <dbReference type="PROSITE-ProRule" id="PRU00169"/>
    </source>
</evidence>
<dbReference type="InterPro" id="IPR004358">
    <property type="entry name" value="Sig_transdc_His_kin-like_C"/>
</dbReference>
<keyword evidence="7" id="KW-0808">Transferase</keyword>
<feature type="modified residue" description="4-aspartylphosphate" evidence="4">
    <location>
        <position position="53"/>
    </location>
</feature>
<evidence type="ECO:0000259" key="6">
    <source>
        <dbReference type="PROSITE" id="PS50110"/>
    </source>
</evidence>
<dbReference type="PROSITE" id="PS50110">
    <property type="entry name" value="RESPONSE_REGULATORY"/>
    <property type="match status" value="1"/>
</dbReference>
<dbReference type="PROSITE" id="PS50109">
    <property type="entry name" value="HIS_KIN"/>
    <property type="match status" value="1"/>
</dbReference>
<dbReference type="Proteomes" id="UP000060487">
    <property type="component" value="Unassembled WGS sequence"/>
</dbReference>
<dbReference type="Pfam" id="PF02518">
    <property type="entry name" value="HATPase_c"/>
    <property type="match status" value="1"/>
</dbReference>
<dbReference type="RefSeq" id="WP_085053850.1">
    <property type="nucleotide sequence ID" value="NZ_LNQR01000131.1"/>
</dbReference>
<evidence type="ECO:0000313" key="7">
    <source>
        <dbReference type="EMBL" id="KWT75268.1"/>
    </source>
</evidence>
<dbReference type="EC" id="2.7.13.3" evidence="2"/>
<dbReference type="SUPFAM" id="SSF55874">
    <property type="entry name" value="ATPase domain of HSP90 chaperone/DNA topoisomerase II/histidine kinase"/>
    <property type="match status" value="1"/>
</dbReference>
<evidence type="ECO:0000256" key="1">
    <source>
        <dbReference type="ARBA" id="ARBA00000085"/>
    </source>
</evidence>
<dbReference type="InterPro" id="IPR011006">
    <property type="entry name" value="CheY-like_superfamily"/>
</dbReference>
<organism evidence="7 8">
    <name type="scientific">Candidatus Magnetominusculus xianensis</name>
    <dbReference type="NCBI Taxonomy" id="1748249"/>
    <lineage>
        <taxon>Bacteria</taxon>
        <taxon>Pseudomonadati</taxon>
        <taxon>Nitrospirota</taxon>
        <taxon>Nitrospiria</taxon>
        <taxon>Nitrospirales</taxon>
        <taxon>Nitrospiraceae</taxon>
        <taxon>Candidatus Magnetominusculus</taxon>
    </lineage>
</organism>
<keyword evidence="7" id="KW-0418">Kinase</keyword>
<sequence length="396" mass="44104">MEKQTILIVDDEHDILDALSDTFMGDYEVYKASSAAEAMDILKKTTIDLVLTDQRMPGMTGSELLANIESEYPHMGKILLTGYSDITATVDAINKGRVDKYLTKPWDNDKIRRIVMDVLQVRMQRMMNDNKTVETQLVQSAKMASIGELAAGIAHEINNPVGFIHSNMGNLRKFFLKISDLIAVYDGLDLPPAAVETIQKVKTDINYDYLKTRINEMIERSIVGTERIQKIIMDLRSFSRRDTGEAAEADLNEAIDTTSRFLTFEYKERININRDFGTLPKVICNVGKLNQVFLNILANACQAIEGNGEVTIKTRSEGDKVRIEISDTGAGIPKDKIDKIFETFFTTKPIGKGTGLGLSISLTIIKQHKGTISVDSEPGKGTTFTIVLPVDSREPQ</sequence>
<dbReference type="Gene3D" id="1.10.287.130">
    <property type="match status" value="1"/>
</dbReference>
<dbReference type="InterPro" id="IPR005467">
    <property type="entry name" value="His_kinase_dom"/>
</dbReference>
<dbReference type="SMART" id="SM00448">
    <property type="entry name" value="REC"/>
    <property type="match status" value="1"/>
</dbReference>
<dbReference type="SMART" id="SM00387">
    <property type="entry name" value="HATPase_c"/>
    <property type="match status" value="1"/>
</dbReference>
<dbReference type="InterPro" id="IPR001789">
    <property type="entry name" value="Sig_transdc_resp-reg_receiver"/>
</dbReference>
<dbReference type="Pfam" id="PF00072">
    <property type="entry name" value="Response_reg"/>
    <property type="match status" value="1"/>
</dbReference>
<dbReference type="InterPro" id="IPR003661">
    <property type="entry name" value="HisK_dim/P_dom"/>
</dbReference>
<feature type="domain" description="Response regulatory" evidence="6">
    <location>
        <begin position="5"/>
        <end position="119"/>
    </location>
</feature>
<feature type="domain" description="Histidine kinase" evidence="5">
    <location>
        <begin position="152"/>
        <end position="392"/>
    </location>
</feature>
<dbReference type="InterPro" id="IPR036097">
    <property type="entry name" value="HisK_dim/P_sf"/>
</dbReference>
<dbReference type="InterPro" id="IPR036890">
    <property type="entry name" value="HATPase_C_sf"/>
</dbReference>
<reference evidence="7 8" key="1">
    <citation type="submission" date="2015-11" db="EMBL/GenBank/DDBJ databases">
        <authorList>
            <person name="Lin W."/>
        </authorList>
    </citation>
    <scope>NUCLEOTIDE SEQUENCE [LARGE SCALE GENOMIC DNA]</scope>
    <source>
        <strain evidence="7 8">HCH-1</strain>
    </source>
</reference>
<evidence type="ECO:0000256" key="3">
    <source>
        <dbReference type="ARBA" id="ARBA00022553"/>
    </source>
</evidence>
<dbReference type="PANTHER" id="PTHR43065:SF50">
    <property type="entry name" value="HISTIDINE KINASE"/>
    <property type="match status" value="1"/>
</dbReference>
<evidence type="ECO:0000256" key="2">
    <source>
        <dbReference type="ARBA" id="ARBA00012438"/>
    </source>
</evidence>
<evidence type="ECO:0000259" key="5">
    <source>
        <dbReference type="PROSITE" id="PS50109"/>
    </source>
</evidence>
<dbReference type="InterPro" id="IPR003594">
    <property type="entry name" value="HATPase_dom"/>
</dbReference>
<dbReference type="PANTHER" id="PTHR43065">
    <property type="entry name" value="SENSOR HISTIDINE KINASE"/>
    <property type="match status" value="1"/>
</dbReference>
<proteinExistence type="predicted"/>
<keyword evidence="8" id="KW-1185">Reference proteome</keyword>
<gene>
    <name evidence="7" type="ORF">ASN18_3251</name>
</gene>
<comment type="catalytic activity">
    <reaction evidence="1">
        <text>ATP + protein L-histidine = ADP + protein N-phospho-L-histidine.</text>
        <dbReference type="EC" id="2.7.13.3"/>
    </reaction>
</comment>
<dbReference type="EMBL" id="LNQR01000131">
    <property type="protein sequence ID" value="KWT75268.1"/>
    <property type="molecule type" value="Genomic_DNA"/>
</dbReference>